<reference evidence="4" key="1">
    <citation type="submission" date="2020-05" db="EMBL/GenBank/DDBJ databases">
        <authorList>
            <person name="Chiriac C."/>
            <person name="Salcher M."/>
            <person name="Ghai R."/>
            <person name="Kavagutti S V."/>
        </authorList>
    </citation>
    <scope>NUCLEOTIDE SEQUENCE</scope>
</reference>
<organism evidence="4">
    <name type="scientific">uncultured Caudovirales phage</name>
    <dbReference type="NCBI Taxonomy" id="2100421"/>
    <lineage>
        <taxon>Viruses</taxon>
        <taxon>Duplodnaviria</taxon>
        <taxon>Heunggongvirae</taxon>
        <taxon>Uroviricota</taxon>
        <taxon>Caudoviricetes</taxon>
        <taxon>Peduoviridae</taxon>
        <taxon>Maltschvirus</taxon>
        <taxon>Maltschvirus maltsch</taxon>
    </lineage>
</organism>
<feature type="domain" description="HNH nuclease" evidence="1">
    <location>
        <begin position="1"/>
        <end position="45"/>
    </location>
</feature>
<dbReference type="EMBL" id="LR796922">
    <property type="protein sequence ID" value="CAB4174172.1"/>
    <property type="molecule type" value="Genomic_DNA"/>
</dbReference>
<dbReference type="Pfam" id="PF01844">
    <property type="entry name" value="HNH"/>
    <property type="match status" value="1"/>
</dbReference>
<proteinExistence type="predicted"/>
<evidence type="ECO:0000259" key="1">
    <source>
        <dbReference type="SMART" id="SM00507"/>
    </source>
</evidence>
<dbReference type="GO" id="GO:0003676">
    <property type="term" value="F:nucleic acid binding"/>
    <property type="evidence" value="ECO:0007669"/>
    <property type="project" value="InterPro"/>
</dbReference>
<evidence type="ECO:0000313" key="3">
    <source>
        <dbReference type="EMBL" id="CAB4194063.1"/>
    </source>
</evidence>
<dbReference type="PANTHER" id="PTHR33877">
    <property type="entry name" value="SLL1193 PROTEIN"/>
    <property type="match status" value="1"/>
</dbReference>
<dbReference type="Gene3D" id="1.10.30.50">
    <property type="match status" value="1"/>
</dbReference>
<gene>
    <name evidence="3" type="ORF">UFOVP1256_17</name>
    <name evidence="4" type="ORF">UFOVP1643_8</name>
    <name evidence="2" type="ORF">UFOVP974_29</name>
</gene>
<dbReference type="InterPro" id="IPR052892">
    <property type="entry name" value="NA-targeting_endonuclease"/>
</dbReference>
<evidence type="ECO:0000313" key="2">
    <source>
        <dbReference type="EMBL" id="CAB4174172.1"/>
    </source>
</evidence>
<dbReference type="PANTHER" id="PTHR33877:SF2">
    <property type="entry name" value="OS07G0170200 PROTEIN"/>
    <property type="match status" value="1"/>
</dbReference>
<dbReference type="InterPro" id="IPR003615">
    <property type="entry name" value="HNH_nuc"/>
</dbReference>
<evidence type="ECO:0000313" key="4">
    <source>
        <dbReference type="EMBL" id="CAB4222051.1"/>
    </source>
</evidence>
<dbReference type="CDD" id="cd00085">
    <property type="entry name" value="HNHc"/>
    <property type="match status" value="1"/>
</dbReference>
<dbReference type="GO" id="GO:0004519">
    <property type="term" value="F:endonuclease activity"/>
    <property type="evidence" value="ECO:0007669"/>
    <property type="project" value="InterPro"/>
</dbReference>
<accession>A0A6J5T4T2</accession>
<sequence>MRDAYQCGYCGVDGATTVDHRISRARGGSMWDAENLIACCKRCNSMKKDKSEALFLAQRSTPPVFPDLSLRETVSVIPDSPFLNQNEPEQS</sequence>
<dbReference type="InterPro" id="IPR002711">
    <property type="entry name" value="HNH"/>
</dbReference>
<dbReference type="EMBL" id="LR797202">
    <property type="protein sequence ID" value="CAB4194063.1"/>
    <property type="molecule type" value="Genomic_DNA"/>
</dbReference>
<protein>
    <submittedName>
        <fullName evidence="4">HNHc domain containing protein</fullName>
    </submittedName>
</protein>
<dbReference type="EMBL" id="LR797515">
    <property type="protein sequence ID" value="CAB4222051.1"/>
    <property type="molecule type" value="Genomic_DNA"/>
</dbReference>
<dbReference type="GO" id="GO:0008270">
    <property type="term" value="F:zinc ion binding"/>
    <property type="evidence" value="ECO:0007669"/>
    <property type="project" value="InterPro"/>
</dbReference>
<dbReference type="SMART" id="SM00507">
    <property type="entry name" value="HNHc"/>
    <property type="match status" value="1"/>
</dbReference>
<name>A0A6J5T4T2_9CAUD</name>